<feature type="chain" id="PRO_5046238561" evidence="1">
    <location>
        <begin position="26"/>
        <end position="154"/>
    </location>
</feature>
<evidence type="ECO:0000313" key="2">
    <source>
        <dbReference type="EMBL" id="MEN7536573.1"/>
    </source>
</evidence>
<sequence>MGTWNWSTGLALAAFTAIGFSPASAQNADASGAIRECDDGVASSCLNAAMTLFDSEDPENPRQTLHYAGLACDGEARNGCRYYALANMRAGLMLHQRILTTAIEGDPKGVWRYTSDLNSAIDRAQAFYRTARQFDASLADDWDDKLTGLDELRQ</sequence>
<name>A0ABV0CUQ3_9SPHN</name>
<comment type="caution">
    <text evidence="2">The sequence shown here is derived from an EMBL/GenBank/DDBJ whole genome shotgun (WGS) entry which is preliminary data.</text>
</comment>
<dbReference type="Proteomes" id="UP001484535">
    <property type="component" value="Unassembled WGS sequence"/>
</dbReference>
<accession>A0ABV0CUQ3</accession>
<protein>
    <submittedName>
        <fullName evidence="2">Uncharacterized protein</fullName>
    </submittedName>
</protein>
<reference evidence="2 3" key="1">
    <citation type="submission" date="2024-05" db="EMBL/GenBank/DDBJ databases">
        <authorList>
            <person name="Park S."/>
        </authorList>
    </citation>
    <scope>NUCLEOTIDE SEQUENCE [LARGE SCALE GENOMIC DNA]</scope>
    <source>
        <strain evidence="2 3">DGU5</strain>
    </source>
</reference>
<evidence type="ECO:0000256" key="1">
    <source>
        <dbReference type="SAM" id="SignalP"/>
    </source>
</evidence>
<keyword evidence="1" id="KW-0732">Signal</keyword>
<feature type="signal peptide" evidence="1">
    <location>
        <begin position="1"/>
        <end position="25"/>
    </location>
</feature>
<gene>
    <name evidence="2" type="ORF">ABDJ38_05250</name>
</gene>
<organism evidence="2 3">
    <name type="scientific">Aurantiacibacter flavus</name>
    <dbReference type="NCBI Taxonomy" id="3145232"/>
    <lineage>
        <taxon>Bacteria</taxon>
        <taxon>Pseudomonadati</taxon>
        <taxon>Pseudomonadota</taxon>
        <taxon>Alphaproteobacteria</taxon>
        <taxon>Sphingomonadales</taxon>
        <taxon>Erythrobacteraceae</taxon>
        <taxon>Aurantiacibacter</taxon>
    </lineage>
</organism>
<keyword evidence="3" id="KW-1185">Reference proteome</keyword>
<proteinExistence type="predicted"/>
<evidence type="ECO:0000313" key="3">
    <source>
        <dbReference type="Proteomes" id="UP001484535"/>
    </source>
</evidence>
<dbReference type="RefSeq" id="WP_346784033.1">
    <property type="nucleotide sequence ID" value="NZ_JBDLBR010000002.1"/>
</dbReference>
<dbReference type="EMBL" id="JBDLBR010000002">
    <property type="protein sequence ID" value="MEN7536573.1"/>
    <property type="molecule type" value="Genomic_DNA"/>
</dbReference>